<dbReference type="InterPro" id="IPR006558">
    <property type="entry name" value="LamG-like"/>
</dbReference>
<organism evidence="8 9">
    <name type="scientific">Wandonia haliotis</name>
    <dbReference type="NCBI Taxonomy" id="574963"/>
    <lineage>
        <taxon>Bacteria</taxon>
        <taxon>Pseudomonadati</taxon>
        <taxon>Bacteroidota</taxon>
        <taxon>Flavobacteriia</taxon>
        <taxon>Flavobacteriales</taxon>
        <taxon>Crocinitomicaceae</taxon>
        <taxon>Wandonia</taxon>
    </lineage>
</organism>
<evidence type="ECO:0000313" key="9">
    <source>
        <dbReference type="Proteomes" id="UP001501126"/>
    </source>
</evidence>
<keyword evidence="9" id="KW-1185">Reference proteome</keyword>
<dbReference type="EMBL" id="BAAAFH010000007">
    <property type="protein sequence ID" value="GAA0874954.1"/>
    <property type="molecule type" value="Genomic_DNA"/>
</dbReference>
<evidence type="ECO:0000256" key="3">
    <source>
        <dbReference type="ARBA" id="ARBA00022729"/>
    </source>
</evidence>
<sequence>MKTLNLFMTFLMSNIFFLHAQTQGNALHFDASNGYVSANLPSLFNSISSNDFTVELWLKPESSSTAKRPFSAQLDANNMISILVNSSNVPYIFLRVNGTYYSANTMTQIPTEEWSHIATTWDASERVITCYINGELVNTIHGGSSSLGNNNLMTIGSRTDGNHIFKGMIDELRIWNRIRSQCEIVGSMNTVFTVAQTDLIASYSFNSGVAGGDNTGITQLVELTGNFNGTLTNFSLTGTTSNWVTSGAGTMTENKNDGIRHTIDTQFSCEPYTWSDDIVYSESNNEATFSYTDAVGCPAINYLDLTVNAPTYGTDQVSACESFTWIDGITYSESTNAAVHTIANGSVNGCDSIVTLNLTINQNGTYTDIVNACNSYTWLDGITYTEDNQTATYIIENGSVNGCDSIITLNLSVSAIDLSVSTEGLTMTANEENATYQWINCSDELPIDGATDQSLTVTENGSYAVIVTTQDCMDTSECMVINSVGLPENNTSNFVLYPNPNNGEFTIHFTTIPENKTVHIFNTLGERVWETTVTNQTEKFQLSLPKGFYFLNSGTSVTSFSIQ</sequence>
<evidence type="ECO:0000256" key="4">
    <source>
        <dbReference type="ARBA" id="ARBA00022837"/>
    </source>
</evidence>
<keyword evidence="2" id="KW-0479">Metal-binding</keyword>
<dbReference type="InterPro" id="IPR013320">
    <property type="entry name" value="ConA-like_dom_sf"/>
</dbReference>
<accession>A0ABP3XZX2</accession>
<reference evidence="9" key="1">
    <citation type="journal article" date="2019" name="Int. J. Syst. Evol. Microbiol.">
        <title>The Global Catalogue of Microorganisms (GCM) 10K type strain sequencing project: providing services to taxonomists for standard genome sequencing and annotation.</title>
        <authorList>
            <consortium name="The Broad Institute Genomics Platform"/>
            <consortium name="The Broad Institute Genome Sequencing Center for Infectious Disease"/>
            <person name="Wu L."/>
            <person name="Ma J."/>
        </authorList>
    </citation>
    <scope>NUCLEOTIDE SEQUENCE [LARGE SCALE GENOMIC DNA]</scope>
    <source>
        <strain evidence="9">JCM 16083</strain>
    </source>
</reference>
<dbReference type="InterPro" id="IPR026444">
    <property type="entry name" value="Secre_tail"/>
</dbReference>
<evidence type="ECO:0000256" key="1">
    <source>
        <dbReference type="ARBA" id="ARBA00001913"/>
    </source>
</evidence>
<dbReference type="SMART" id="SM00560">
    <property type="entry name" value="LamGL"/>
    <property type="match status" value="1"/>
</dbReference>
<protein>
    <recommendedName>
        <fullName evidence="7">LamG-like jellyroll fold domain-containing protein</fullName>
    </recommendedName>
</protein>
<dbReference type="PANTHER" id="PTHR19277:SF125">
    <property type="entry name" value="B6"/>
    <property type="match status" value="1"/>
</dbReference>
<evidence type="ECO:0000259" key="7">
    <source>
        <dbReference type="SMART" id="SM00560"/>
    </source>
</evidence>
<comment type="caution">
    <text evidence="8">The sequence shown here is derived from an EMBL/GenBank/DDBJ whole genome shotgun (WGS) entry which is preliminary data.</text>
</comment>
<dbReference type="PANTHER" id="PTHR19277">
    <property type="entry name" value="PENTRAXIN"/>
    <property type="match status" value="1"/>
</dbReference>
<dbReference type="Pfam" id="PF13385">
    <property type="entry name" value="Laminin_G_3"/>
    <property type="match status" value="1"/>
</dbReference>
<name>A0ABP3XZX2_9FLAO</name>
<dbReference type="NCBIfam" id="TIGR04183">
    <property type="entry name" value="Por_Secre_tail"/>
    <property type="match status" value="1"/>
</dbReference>
<evidence type="ECO:0000313" key="8">
    <source>
        <dbReference type="EMBL" id="GAA0874954.1"/>
    </source>
</evidence>
<feature type="domain" description="LamG-like jellyroll fold" evidence="7">
    <location>
        <begin position="50"/>
        <end position="182"/>
    </location>
</feature>
<dbReference type="SUPFAM" id="SSF49899">
    <property type="entry name" value="Concanavalin A-like lectins/glucanases"/>
    <property type="match status" value="1"/>
</dbReference>
<feature type="signal peptide" evidence="6">
    <location>
        <begin position="1"/>
        <end position="20"/>
    </location>
</feature>
<gene>
    <name evidence="8" type="ORF">GCM10009118_13620</name>
</gene>
<dbReference type="InterPro" id="IPR051360">
    <property type="entry name" value="Neuronal_Pentraxin_Related"/>
</dbReference>
<dbReference type="Pfam" id="PF18962">
    <property type="entry name" value="Por_Secre_tail"/>
    <property type="match status" value="1"/>
</dbReference>
<evidence type="ECO:0000256" key="6">
    <source>
        <dbReference type="SAM" id="SignalP"/>
    </source>
</evidence>
<keyword evidence="4" id="KW-0106">Calcium</keyword>
<evidence type="ECO:0000256" key="2">
    <source>
        <dbReference type="ARBA" id="ARBA00022723"/>
    </source>
</evidence>
<comment type="cofactor">
    <cofactor evidence="1">
        <name>Ca(2+)</name>
        <dbReference type="ChEBI" id="CHEBI:29108"/>
    </cofactor>
</comment>
<dbReference type="RefSeq" id="WP_343785911.1">
    <property type="nucleotide sequence ID" value="NZ_BAAAFH010000007.1"/>
</dbReference>
<proteinExistence type="predicted"/>
<dbReference type="Gene3D" id="2.60.120.200">
    <property type="match status" value="1"/>
</dbReference>
<evidence type="ECO:0000256" key="5">
    <source>
        <dbReference type="ARBA" id="ARBA00023157"/>
    </source>
</evidence>
<feature type="chain" id="PRO_5045079485" description="LamG-like jellyroll fold domain-containing protein" evidence="6">
    <location>
        <begin position="21"/>
        <end position="563"/>
    </location>
</feature>
<keyword evidence="5" id="KW-1015">Disulfide bond</keyword>
<dbReference type="Proteomes" id="UP001501126">
    <property type="component" value="Unassembled WGS sequence"/>
</dbReference>
<keyword evidence="3 6" id="KW-0732">Signal</keyword>